<evidence type="ECO:0000256" key="1">
    <source>
        <dbReference type="ARBA" id="ARBA00008668"/>
    </source>
</evidence>
<dbReference type="InterPro" id="IPR036514">
    <property type="entry name" value="SGNH_hydro_sf"/>
</dbReference>
<dbReference type="Proteomes" id="UP001408789">
    <property type="component" value="Unassembled WGS sequence"/>
</dbReference>
<evidence type="ECO:0000313" key="6">
    <source>
        <dbReference type="Proteomes" id="UP001408789"/>
    </source>
</evidence>
<keyword evidence="2" id="KW-0378">Hydrolase</keyword>
<evidence type="ECO:0000256" key="3">
    <source>
        <dbReference type="ARBA" id="ARBA00022963"/>
    </source>
</evidence>
<comment type="caution">
    <text evidence="5">The sequence shown here is derived from an EMBL/GenBank/DDBJ whole genome shotgun (WGS) entry which is preliminary data.</text>
</comment>
<evidence type="ECO:0000256" key="2">
    <source>
        <dbReference type="ARBA" id="ARBA00022801"/>
    </source>
</evidence>
<dbReference type="SUPFAM" id="SSF52266">
    <property type="entry name" value="SGNH hydrolase"/>
    <property type="match status" value="1"/>
</dbReference>
<name>A0AAP0D7J2_9ASTR</name>
<dbReference type="GO" id="GO:0016042">
    <property type="term" value="P:lipid catabolic process"/>
    <property type="evidence" value="ECO:0007669"/>
    <property type="project" value="UniProtKB-KW"/>
</dbReference>
<dbReference type="CDD" id="cd01837">
    <property type="entry name" value="SGNH_plant_lipase_like"/>
    <property type="match status" value="1"/>
</dbReference>
<evidence type="ECO:0000313" key="5">
    <source>
        <dbReference type="EMBL" id="KAK9067938.1"/>
    </source>
</evidence>
<accession>A0AAP0D7J2</accession>
<dbReference type="PANTHER" id="PTHR45648:SF13">
    <property type="entry name" value="OS02G0290900 PROTEIN"/>
    <property type="match status" value="1"/>
</dbReference>
<evidence type="ECO:0000256" key="4">
    <source>
        <dbReference type="SAM" id="SignalP"/>
    </source>
</evidence>
<dbReference type="GO" id="GO:0016788">
    <property type="term" value="F:hydrolase activity, acting on ester bonds"/>
    <property type="evidence" value="ECO:0007669"/>
    <property type="project" value="InterPro"/>
</dbReference>
<keyword evidence="3" id="KW-0443">Lipid metabolism</keyword>
<gene>
    <name evidence="5" type="ORF">SSX86_012049</name>
</gene>
<dbReference type="InterPro" id="IPR001087">
    <property type="entry name" value="GDSL"/>
</dbReference>
<keyword evidence="3" id="KW-0442">Lipid degradation</keyword>
<dbReference type="InterPro" id="IPR051058">
    <property type="entry name" value="GDSL_Est/Lipase"/>
</dbReference>
<proteinExistence type="inferred from homology"/>
<protein>
    <submittedName>
        <fullName evidence="5">Uncharacterized protein</fullName>
    </submittedName>
</protein>
<organism evidence="5 6">
    <name type="scientific">Deinandra increscens subsp. villosa</name>
    <dbReference type="NCBI Taxonomy" id="3103831"/>
    <lineage>
        <taxon>Eukaryota</taxon>
        <taxon>Viridiplantae</taxon>
        <taxon>Streptophyta</taxon>
        <taxon>Embryophyta</taxon>
        <taxon>Tracheophyta</taxon>
        <taxon>Spermatophyta</taxon>
        <taxon>Magnoliopsida</taxon>
        <taxon>eudicotyledons</taxon>
        <taxon>Gunneridae</taxon>
        <taxon>Pentapetalae</taxon>
        <taxon>asterids</taxon>
        <taxon>campanulids</taxon>
        <taxon>Asterales</taxon>
        <taxon>Asteraceae</taxon>
        <taxon>Asteroideae</taxon>
        <taxon>Heliantheae alliance</taxon>
        <taxon>Madieae</taxon>
        <taxon>Madiinae</taxon>
        <taxon>Deinandra</taxon>
    </lineage>
</organism>
<feature type="chain" id="PRO_5043018914" evidence="4">
    <location>
        <begin position="25"/>
        <end position="407"/>
    </location>
</feature>
<feature type="signal peptide" evidence="4">
    <location>
        <begin position="1"/>
        <end position="24"/>
    </location>
</feature>
<comment type="similarity">
    <text evidence="1">Belongs to the 'GDSL' lipolytic enzyme family.</text>
</comment>
<reference evidence="5 6" key="1">
    <citation type="submission" date="2024-04" db="EMBL/GenBank/DDBJ databases">
        <title>The reference genome of an endangered Asteraceae, Deinandra increscens subsp. villosa, native to the Central Coast of California.</title>
        <authorList>
            <person name="Guilliams M."/>
            <person name="Hasenstab-Lehman K."/>
            <person name="Meyer R."/>
            <person name="Mcevoy S."/>
        </authorList>
    </citation>
    <scope>NUCLEOTIDE SEQUENCE [LARGE SCALE GENOMIC DNA]</scope>
    <source>
        <tissue evidence="5">Leaf</tissue>
    </source>
</reference>
<keyword evidence="6" id="KW-1185">Reference proteome</keyword>
<dbReference type="InterPro" id="IPR035669">
    <property type="entry name" value="SGNH_plant_lipase-like"/>
</dbReference>
<keyword evidence="4" id="KW-0732">Signal</keyword>
<sequence length="407" mass="45796">MEFSFSFPCLQIITLLIFSHIMFSSVKPVAVVHFSGDLYTPSRNASVSPPPPPPPVPAFFIIGDSSVDCGTNDFLGTLARADHLPYGRDFDTHRPTGRFSNGRVPVDYLALRLGLPFVPSYLGQSGYVRDMMRGLNYASAGAGIIFSSGSELGQHISFSQQIQQVMDTFQQFILTMGEHAAADHISNSVFYISIGTNDFIHYYLPDVSGVQSKFFAWRFTKFLAQTMKQEIKNLYNANVRRVVLMGLAPIGCAPYYLWQYNSQNGECVKPINNMIMEFNFVMRYTVEELNKELVDANIIFCDAYIGSMDILKNKDQYGFSVTDTACCGLGRYNGWIMCLSSGMACRNATNHLWWDQFHPTSAVNEILAENVWSGSHTKMCYPMNMQEMVARRVRTSDDLSNRFSSQT</sequence>
<dbReference type="Pfam" id="PF00657">
    <property type="entry name" value="Lipase_GDSL"/>
    <property type="match status" value="1"/>
</dbReference>
<dbReference type="Gene3D" id="3.40.50.1110">
    <property type="entry name" value="SGNH hydrolase"/>
    <property type="match status" value="1"/>
</dbReference>
<dbReference type="PANTHER" id="PTHR45648">
    <property type="entry name" value="GDSL LIPASE/ACYLHYDROLASE FAMILY PROTEIN (AFU_ORTHOLOGUE AFUA_4G14700)"/>
    <property type="match status" value="1"/>
</dbReference>
<dbReference type="EMBL" id="JBCNJP010000014">
    <property type="protein sequence ID" value="KAK9067938.1"/>
    <property type="molecule type" value="Genomic_DNA"/>
</dbReference>
<dbReference type="AlphaFoldDB" id="A0AAP0D7J2"/>